<dbReference type="Proteomes" id="UP000187455">
    <property type="component" value="Unassembled WGS sequence"/>
</dbReference>
<dbReference type="AlphaFoldDB" id="A0A1R0H292"/>
<accession>A0A1R0H292</accession>
<evidence type="ECO:0000313" key="2">
    <source>
        <dbReference type="EMBL" id="OLY83259.1"/>
    </source>
</evidence>
<sequence>MDSSSASDLSSSVLTPILVNDQDGPVGNNSTGHLSSDLILELPSGIIPLGTESVNAVQSQAGFKSSPVGSFVGEVVVGVGVGVSQDTSKKGGGSELSQEMIELMFEEECEGHRALRVLNSSQEVAQKRAQESPESSKKKPNKSNKTWDGVKGKANKLYQPSVNKNPQAYGKQGKFLWKSQSGGSKGMFWISNRIFTRTITLTDHITGSEKISTYVQAYVNDQNTFVQIRDIVQATIAPSPRSRQNWQKAHRLINQWTLKLSFSRFFKFEELKLKISAAYSIKGFRTSGSLKVSIATNKGLAVLPEDKVIGKMEALGLYIDQIFKAG</sequence>
<comment type="caution">
    <text evidence="2">The sequence shown here is derived from an EMBL/GenBank/DDBJ whole genome shotgun (WGS) entry which is preliminary data.</text>
</comment>
<reference evidence="2 3" key="1">
    <citation type="journal article" date="2016" name="Mol. Biol. Evol.">
        <title>Genome-Wide Survey of Gut Fungi (Harpellales) Reveals the First Horizontally Transferred Ubiquitin Gene from a Mosquito Host.</title>
        <authorList>
            <person name="Wang Y."/>
            <person name="White M.M."/>
            <person name="Kvist S."/>
            <person name="Moncalvo J.M."/>
        </authorList>
    </citation>
    <scope>NUCLEOTIDE SEQUENCE [LARGE SCALE GENOMIC DNA]</scope>
    <source>
        <strain evidence="2 3">ALG-7-W6</strain>
    </source>
</reference>
<name>A0A1R0H292_9FUNG</name>
<dbReference type="EMBL" id="LSSL01000989">
    <property type="protein sequence ID" value="OLY83259.1"/>
    <property type="molecule type" value="Genomic_DNA"/>
</dbReference>
<feature type="compositionally biased region" description="Basic and acidic residues" evidence="1">
    <location>
        <begin position="125"/>
        <end position="137"/>
    </location>
</feature>
<gene>
    <name evidence="2" type="ORF">AYI68_g2604</name>
</gene>
<organism evidence="2 3">
    <name type="scientific">Smittium mucronatum</name>
    <dbReference type="NCBI Taxonomy" id="133383"/>
    <lineage>
        <taxon>Eukaryota</taxon>
        <taxon>Fungi</taxon>
        <taxon>Fungi incertae sedis</taxon>
        <taxon>Zoopagomycota</taxon>
        <taxon>Kickxellomycotina</taxon>
        <taxon>Harpellomycetes</taxon>
        <taxon>Harpellales</taxon>
        <taxon>Legeriomycetaceae</taxon>
        <taxon>Smittium</taxon>
    </lineage>
</organism>
<protein>
    <submittedName>
        <fullName evidence="2">Uncharacterized protein</fullName>
    </submittedName>
</protein>
<evidence type="ECO:0000256" key="1">
    <source>
        <dbReference type="SAM" id="MobiDB-lite"/>
    </source>
</evidence>
<proteinExistence type="predicted"/>
<evidence type="ECO:0000313" key="3">
    <source>
        <dbReference type="Proteomes" id="UP000187455"/>
    </source>
</evidence>
<feature type="region of interest" description="Disordered" evidence="1">
    <location>
        <begin position="122"/>
        <end position="163"/>
    </location>
</feature>
<keyword evidence="3" id="KW-1185">Reference proteome</keyword>